<dbReference type="Proteomes" id="UP000295673">
    <property type="component" value="Unassembled WGS sequence"/>
</dbReference>
<sequence length="399" mass="42998">MDIPRDASVFIQGDSNVKQIGTKTISKLAGTASAFCLMAGFASADQVFNDDVIVTFSLCVGNDCVNGESFSFDTLRLKENNLRIHFSDTSTSASFPSNDWRIVANDSSNGGANYLAIEDSTAGRVPFRVEAGAQANTLVVEADGDIGVKTLNPAVDVHIVEGNTPTLRLEQDGSDGFTPQTYDVAANEANFFIRDVTNGSRLFFRAKPGAPEDSIFIAANGDIGLGTDSPEKDLHVRRTGSGNHVETQFEQTDGGAVQIRLQTSNANNRRFVGLSAANTPVSQINLGDEQIRLAGSAFNAPFAVFDASGVTINGTGLNVPDYVFEDDYDLRTLSEVRAFIDQNGHLPDVPSAAEVNANGLNMNDMQLTLLRKVEELTLYTLAQQEEIERLNSQLQQVED</sequence>
<reference evidence="1 2" key="1">
    <citation type="submission" date="2019-03" db="EMBL/GenBank/DDBJ databases">
        <title>Genomic Encyclopedia of Archaeal and Bacterial Type Strains, Phase II (KMG-II): from individual species to whole genera.</title>
        <authorList>
            <person name="Goeker M."/>
        </authorList>
    </citation>
    <scope>NUCLEOTIDE SEQUENCE [LARGE SCALE GENOMIC DNA]</scope>
    <source>
        <strain evidence="1 2">DSM 26433</strain>
    </source>
</reference>
<proteinExistence type="predicted"/>
<evidence type="ECO:0000313" key="2">
    <source>
        <dbReference type="Proteomes" id="UP000295673"/>
    </source>
</evidence>
<organism evidence="1 2">
    <name type="scientific">Shimia isoporae</name>
    <dbReference type="NCBI Taxonomy" id="647720"/>
    <lineage>
        <taxon>Bacteria</taxon>
        <taxon>Pseudomonadati</taxon>
        <taxon>Pseudomonadota</taxon>
        <taxon>Alphaproteobacteria</taxon>
        <taxon>Rhodobacterales</taxon>
        <taxon>Roseobacteraceae</taxon>
    </lineage>
</organism>
<dbReference type="AlphaFoldDB" id="A0A4R1N181"/>
<comment type="caution">
    <text evidence="1">The sequence shown here is derived from an EMBL/GenBank/DDBJ whole genome shotgun (WGS) entry which is preliminary data.</text>
</comment>
<evidence type="ECO:0000313" key="1">
    <source>
        <dbReference type="EMBL" id="TCK99868.1"/>
    </source>
</evidence>
<dbReference type="EMBL" id="SMGR01000004">
    <property type="protein sequence ID" value="TCK99868.1"/>
    <property type="molecule type" value="Genomic_DNA"/>
</dbReference>
<gene>
    <name evidence="1" type="ORF">BXY66_3572</name>
</gene>
<keyword evidence="2" id="KW-1185">Reference proteome</keyword>
<accession>A0A4R1N181</accession>
<protein>
    <submittedName>
        <fullName evidence="1">Uncharacterized protein</fullName>
    </submittedName>
</protein>
<name>A0A4R1N181_9RHOB</name>